<dbReference type="AlphaFoldDB" id="A0A1X6YAY3"/>
<name>A0A1X6YAY3_9RHOB</name>
<dbReference type="SUPFAM" id="SSF56563">
    <property type="entry name" value="Major capsid protein gp5"/>
    <property type="match status" value="1"/>
</dbReference>
<comment type="subcellular location">
    <subcellularLocation>
        <location evidence="1">Virion</location>
    </subcellularLocation>
</comment>
<proteinExistence type="predicted"/>
<dbReference type="EMBL" id="FWFX01000001">
    <property type="protein sequence ID" value="SLN15921.1"/>
    <property type="molecule type" value="Genomic_DNA"/>
</dbReference>
<dbReference type="Gene3D" id="3.30.2320.10">
    <property type="entry name" value="hypothetical protein PF0899 domain"/>
    <property type="match status" value="1"/>
</dbReference>
<sequence length="77" mass="8880">MNLYTHDNIRNLINSADAERRQQGAFICSPMVFKDLWLICDENGRFIMEDPEHKIDPPKVLGFPVVKVPGYKGLTFE</sequence>
<feature type="domain" description="Phage capsid-like C-terminal" evidence="2">
    <location>
        <begin position="5"/>
        <end position="68"/>
    </location>
</feature>
<evidence type="ECO:0000256" key="1">
    <source>
        <dbReference type="ARBA" id="ARBA00004328"/>
    </source>
</evidence>
<dbReference type="InterPro" id="IPR054612">
    <property type="entry name" value="Phage_capsid-like_C"/>
</dbReference>
<reference evidence="3 4" key="1">
    <citation type="submission" date="2017-03" db="EMBL/GenBank/DDBJ databases">
        <authorList>
            <person name="Afonso C.L."/>
            <person name="Miller P.J."/>
            <person name="Scott M.A."/>
            <person name="Spackman E."/>
            <person name="Goraichik I."/>
            <person name="Dimitrov K.M."/>
            <person name="Suarez D.L."/>
            <person name="Swayne D.E."/>
        </authorList>
    </citation>
    <scope>NUCLEOTIDE SEQUENCE [LARGE SCALE GENOMIC DNA]</scope>
    <source>
        <strain evidence="3 4">CECT 7450</strain>
    </source>
</reference>
<organism evidence="3 4">
    <name type="scientific">Roseovarius albus</name>
    <dbReference type="NCBI Taxonomy" id="1247867"/>
    <lineage>
        <taxon>Bacteria</taxon>
        <taxon>Pseudomonadati</taxon>
        <taxon>Pseudomonadota</taxon>
        <taxon>Alphaproteobacteria</taxon>
        <taxon>Rhodobacterales</taxon>
        <taxon>Roseobacteraceae</taxon>
        <taxon>Roseovarius</taxon>
    </lineage>
</organism>
<protein>
    <recommendedName>
        <fullName evidence="2">Phage capsid-like C-terminal domain-containing protein</fullName>
    </recommendedName>
</protein>
<dbReference type="Proteomes" id="UP000193061">
    <property type="component" value="Unassembled WGS sequence"/>
</dbReference>
<dbReference type="NCBIfam" id="TIGR01554">
    <property type="entry name" value="major_cap_HK97"/>
    <property type="match status" value="1"/>
</dbReference>
<evidence type="ECO:0000259" key="2">
    <source>
        <dbReference type="Pfam" id="PF05065"/>
    </source>
</evidence>
<evidence type="ECO:0000313" key="3">
    <source>
        <dbReference type="EMBL" id="SLN15921.1"/>
    </source>
</evidence>
<dbReference type="InterPro" id="IPR024455">
    <property type="entry name" value="Phage_capsid"/>
</dbReference>
<dbReference type="RefSeq" id="WP_085803957.1">
    <property type="nucleotide sequence ID" value="NZ_FWFX01000001.1"/>
</dbReference>
<evidence type="ECO:0000313" key="4">
    <source>
        <dbReference type="Proteomes" id="UP000193061"/>
    </source>
</evidence>
<dbReference type="Pfam" id="PF05065">
    <property type="entry name" value="Phage_capsid"/>
    <property type="match status" value="1"/>
</dbReference>
<gene>
    <name evidence="3" type="ORF">ROA7450_00383</name>
</gene>
<keyword evidence="4" id="KW-1185">Reference proteome</keyword>
<accession>A0A1X6YAY3</accession>